<comment type="catalytic activity">
    <reaction evidence="6">
        <text>N(2)-formyl-N(1)-(5-phospho-beta-D-ribosyl)glycinamide + L-glutamine + ATP + H2O = 2-formamido-N(1)-(5-O-phospho-beta-D-ribosyl)acetamidine + L-glutamate + ADP + phosphate + H(+)</text>
        <dbReference type="Rhea" id="RHEA:17129"/>
        <dbReference type="ChEBI" id="CHEBI:15377"/>
        <dbReference type="ChEBI" id="CHEBI:15378"/>
        <dbReference type="ChEBI" id="CHEBI:29985"/>
        <dbReference type="ChEBI" id="CHEBI:30616"/>
        <dbReference type="ChEBI" id="CHEBI:43474"/>
        <dbReference type="ChEBI" id="CHEBI:58359"/>
        <dbReference type="ChEBI" id="CHEBI:147286"/>
        <dbReference type="ChEBI" id="CHEBI:147287"/>
        <dbReference type="ChEBI" id="CHEBI:456216"/>
        <dbReference type="EC" id="6.3.5.3"/>
    </reaction>
</comment>
<evidence type="ECO:0000313" key="9">
    <source>
        <dbReference type="Proteomes" id="UP000255103"/>
    </source>
</evidence>
<keyword evidence="3 6" id="KW-0547">Nucleotide-binding</keyword>
<protein>
    <recommendedName>
        <fullName evidence="6">Phosphoribosylformylglycinamidine synthase subunit PurS</fullName>
        <shortName evidence="6">FGAM synthase</shortName>
        <ecNumber evidence="6">6.3.5.3</ecNumber>
    </recommendedName>
    <alternativeName>
        <fullName evidence="6">Formylglycinamide ribonucleotide amidotransferase subunit III</fullName>
        <shortName evidence="6">FGAR amidotransferase III</shortName>
        <shortName evidence="6">FGAR-AT III</shortName>
    </alternativeName>
    <alternativeName>
        <fullName evidence="6">Phosphoribosylformylglycinamidine synthase subunit III</fullName>
    </alternativeName>
</protein>
<evidence type="ECO:0000256" key="1">
    <source>
        <dbReference type="ARBA" id="ARBA00022490"/>
    </source>
</evidence>
<dbReference type="UniPathway" id="UPA00074">
    <property type="reaction ID" value="UER00128"/>
</dbReference>
<comment type="subcellular location">
    <subcellularLocation>
        <location evidence="6">Cytoplasm</location>
    </subcellularLocation>
</comment>
<evidence type="ECO:0000313" key="8">
    <source>
        <dbReference type="EMBL" id="STP11238.1"/>
    </source>
</evidence>
<proteinExistence type="inferred from homology"/>
<dbReference type="EMBL" id="UGHX01000001">
    <property type="protein sequence ID" value="STP11238.1"/>
    <property type="molecule type" value="Genomic_DNA"/>
</dbReference>
<keyword evidence="1 6" id="KW-0963">Cytoplasm</keyword>
<dbReference type="NCBIfam" id="NF004630">
    <property type="entry name" value="PRK05974.1"/>
    <property type="match status" value="1"/>
</dbReference>
<evidence type="ECO:0000313" key="7">
    <source>
        <dbReference type="EMBL" id="STP09262.1"/>
    </source>
</evidence>
<dbReference type="PANTHER" id="PTHR34696:SF1">
    <property type="entry name" value="PHOSPHORIBOSYLFORMYLGLYCINAMIDINE SYNTHASE SUBUNIT PURS"/>
    <property type="match status" value="1"/>
</dbReference>
<evidence type="ECO:0000256" key="6">
    <source>
        <dbReference type="HAMAP-Rule" id="MF_01926"/>
    </source>
</evidence>
<dbReference type="RefSeq" id="WP_115025991.1">
    <property type="nucleotide sequence ID" value="NZ_AP025204.1"/>
</dbReference>
<dbReference type="EMBL" id="UGHZ01000001">
    <property type="protein sequence ID" value="STP09262.1"/>
    <property type="molecule type" value="Genomic_DNA"/>
</dbReference>
<organism evidence="8 9">
    <name type="scientific">Helicobacter cinaedi</name>
    <dbReference type="NCBI Taxonomy" id="213"/>
    <lineage>
        <taxon>Bacteria</taxon>
        <taxon>Pseudomonadati</taxon>
        <taxon>Campylobacterota</taxon>
        <taxon>Epsilonproteobacteria</taxon>
        <taxon>Campylobacterales</taxon>
        <taxon>Helicobacteraceae</taxon>
        <taxon>Helicobacter</taxon>
    </lineage>
</organism>
<dbReference type="GO" id="GO:0006189">
    <property type="term" value="P:'de novo' IMP biosynthetic process"/>
    <property type="evidence" value="ECO:0007669"/>
    <property type="project" value="UniProtKB-UniRule"/>
</dbReference>
<dbReference type="Proteomes" id="UP000255103">
    <property type="component" value="Unassembled WGS sequence"/>
</dbReference>
<dbReference type="GO" id="GO:0004642">
    <property type="term" value="F:phosphoribosylformylglycinamidine synthase activity"/>
    <property type="evidence" value="ECO:0007669"/>
    <property type="project" value="UniProtKB-UniRule"/>
</dbReference>
<comment type="subunit">
    <text evidence="6">Part of the FGAM synthase complex composed of 1 PurL, 1 PurQ and 2 PurS subunits.</text>
</comment>
<evidence type="ECO:0000313" key="10">
    <source>
        <dbReference type="Proteomes" id="UP000255335"/>
    </source>
</evidence>
<dbReference type="Gene3D" id="3.30.1280.10">
    <property type="entry name" value="Phosphoribosylformylglycinamidine synthase subunit PurS"/>
    <property type="match status" value="1"/>
</dbReference>
<reference evidence="9 10" key="1">
    <citation type="submission" date="2018-06" db="EMBL/GenBank/DDBJ databases">
        <authorList>
            <consortium name="Pathogen Informatics"/>
            <person name="Doyle S."/>
        </authorList>
    </citation>
    <scope>NUCLEOTIDE SEQUENCE [LARGE SCALE GENOMIC DNA]</scope>
    <source>
        <strain evidence="8 9">NCTC12219</strain>
        <strain evidence="7 10">NCTC12221</strain>
    </source>
</reference>
<evidence type="ECO:0000256" key="4">
    <source>
        <dbReference type="ARBA" id="ARBA00022755"/>
    </source>
</evidence>
<sequence>MQVRVLVSLKNGVLDPQAKAIFHALNAHGFESLKGVKLSKEILLDLQEDNADKAYEIAKNMCEELLANVVIEDYNIEIVQ</sequence>
<dbReference type="Pfam" id="PF02700">
    <property type="entry name" value="PurS"/>
    <property type="match status" value="1"/>
</dbReference>
<keyword evidence="2 6" id="KW-0436">Ligase</keyword>
<gene>
    <name evidence="6 8" type="primary">purS</name>
    <name evidence="8" type="ORF">NCTC12219_01125</name>
    <name evidence="7" type="ORF">NCTC12221_00701</name>
</gene>
<keyword evidence="5 6" id="KW-0067">ATP-binding</keyword>
<dbReference type="GO" id="GO:0005524">
    <property type="term" value="F:ATP binding"/>
    <property type="evidence" value="ECO:0007669"/>
    <property type="project" value="UniProtKB-UniRule"/>
</dbReference>
<dbReference type="EC" id="6.3.5.3" evidence="6"/>
<keyword evidence="4 6" id="KW-0658">Purine biosynthesis</keyword>
<name>A0A377JTH1_9HELI</name>
<dbReference type="NCBIfam" id="TIGR00302">
    <property type="entry name" value="phosphoribosylformylglycinamidine synthase subunit PurS"/>
    <property type="match status" value="1"/>
</dbReference>
<evidence type="ECO:0000256" key="3">
    <source>
        <dbReference type="ARBA" id="ARBA00022741"/>
    </source>
</evidence>
<dbReference type="SUPFAM" id="SSF82697">
    <property type="entry name" value="PurS-like"/>
    <property type="match status" value="1"/>
</dbReference>
<evidence type="ECO:0000256" key="5">
    <source>
        <dbReference type="ARBA" id="ARBA00022840"/>
    </source>
</evidence>
<accession>A0A377JTH1</accession>
<comment type="similarity">
    <text evidence="6">Belongs to the PurS family.</text>
</comment>
<dbReference type="Proteomes" id="UP000255335">
    <property type="component" value="Unassembled WGS sequence"/>
</dbReference>
<comment type="pathway">
    <text evidence="6">Purine metabolism; IMP biosynthesis via de novo pathway; 5-amino-1-(5-phospho-D-ribosyl)imidazole from N(2)-formyl-N(1)-(5-phospho-D-ribosyl)glycinamide: step 1/2.</text>
</comment>
<comment type="function">
    <text evidence="6">Part of the phosphoribosylformylglycinamidine synthase complex involved in the purines biosynthetic pathway. Catalyzes the ATP-dependent conversion of formylglycinamide ribonucleotide (FGAR) and glutamine to yield formylglycinamidine ribonucleotide (FGAM) and glutamate. The FGAM synthase complex is composed of three subunits. PurQ produces an ammonia molecule by converting glutamine to glutamate. PurL transfers the ammonia molecule to FGAR to form FGAM in an ATP-dependent manner. PurS interacts with PurQ and PurL and is thought to assist in the transfer of the ammonia molecule from PurQ to PurL.</text>
</comment>
<dbReference type="InterPro" id="IPR003850">
    <property type="entry name" value="PurS"/>
</dbReference>
<dbReference type="AlphaFoldDB" id="A0A377JTH1"/>
<dbReference type="GO" id="GO:0005737">
    <property type="term" value="C:cytoplasm"/>
    <property type="evidence" value="ECO:0007669"/>
    <property type="project" value="UniProtKB-SubCell"/>
</dbReference>
<evidence type="ECO:0000256" key="2">
    <source>
        <dbReference type="ARBA" id="ARBA00022598"/>
    </source>
</evidence>
<dbReference type="InterPro" id="IPR036604">
    <property type="entry name" value="PurS-like_sf"/>
</dbReference>
<dbReference type="HAMAP" id="MF_01926">
    <property type="entry name" value="PurS"/>
    <property type="match status" value="1"/>
</dbReference>
<dbReference type="PANTHER" id="PTHR34696">
    <property type="entry name" value="PHOSPHORIBOSYLFORMYLGLYCINAMIDINE SYNTHASE SUBUNIT PURS"/>
    <property type="match status" value="1"/>
</dbReference>